<organism evidence="1 2">
    <name type="scientific">Brachionus plicatilis</name>
    <name type="common">Marine rotifer</name>
    <name type="synonym">Brachionus muelleri</name>
    <dbReference type="NCBI Taxonomy" id="10195"/>
    <lineage>
        <taxon>Eukaryota</taxon>
        <taxon>Metazoa</taxon>
        <taxon>Spiralia</taxon>
        <taxon>Gnathifera</taxon>
        <taxon>Rotifera</taxon>
        <taxon>Eurotatoria</taxon>
        <taxon>Monogononta</taxon>
        <taxon>Pseudotrocha</taxon>
        <taxon>Ploima</taxon>
        <taxon>Brachionidae</taxon>
        <taxon>Brachionus</taxon>
    </lineage>
</organism>
<protein>
    <submittedName>
        <fullName evidence="1">Uncharacterized protein</fullName>
    </submittedName>
</protein>
<feature type="non-terminal residue" evidence="1">
    <location>
        <position position="88"/>
    </location>
</feature>
<comment type="caution">
    <text evidence="1">The sequence shown here is derived from an EMBL/GenBank/DDBJ whole genome shotgun (WGS) entry which is preliminary data.</text>
</comment>
<dbReference type="EMBL" id="REGN01007107">
    <property type="protein sequence ID" value="RNA07260.1"/>
    <property type="molecule type" value="Genomic_DNA"/>
</dbReference>
<reference evidence="1 2" key="1">
    <citation type="journal article" date="2018" name="Sci. Rep.">
        <title>Genomic signatures of local adaptation to the degree of environmental predictability in rotifers.</title>
        <authorList>
            <person name="Franch-Gras L."/>
            <person name="Hahn C."/>
            <person name="Garcia-Roger E.M."/>
            <person name="Carmona M.J."/>
            <person name="Serra M."/>
            <person name="Gomez A."/>
        </authorList>
    </citation>
    <scope>NUCLEOTIDE SEQUENCE [LARGE SCALE GENOMIC DNA]</scope>
    <source>
        <strain evidence="1">HYR1</strain>
    </source>
</reference>
<dbReference type="AlphaFoldDB" id="A0A3M7Q767"/>
<name>A0A3M7Q767_BRAPC</name>
<proteinExistence type="predicted"/>
<gene>
    <name evidence="1" type="ORF">BpHYR1_049764</name>
</gene>
<accession>A0A3M7Q767</accession>
<sequence length="88" mass="10213">MKIDVISLLAIISNLNSEKNNQIFCGGWVTKLEQLKFNNVQIRAIQRWDWDLIYDDLDGSLTDETNNVVVYNNNFTINDPNCKSDSRF</sequence>
<dbReference type="Proteomes" id="UP000276133">
    <property type="component" value="Unassembled WGS sequence"/>
</dbReference>
<evidence type="ECO:0000313" key="1">
    <source>
        <dbReference type="EMBL" id="RNA07260.1"/>
    </source>
</evidence>
<keyword evidence="2" id="KW-1185">Reference proteome</keyword>
<evidence type="ECO:0000313" key="2">
    <source>
        <dbReference type="Proteomes" id="UP000276133"/>
    </source>
</evidence>